<dbReference type="STRING" id="558173.CDOO_04185"/>
<dbReference type="eggNOG" id="COG5340">
    <property type="taxonomic scope" value="Bacteria"/>
</dbReference>
<dbReference type="OrthoDB" id="4419644at2"/>
<dbReference type="Proteomes" id="UP000029914">
    <property type="component" value="Chromosome"/>
</dbReference>
<dbReference type="AlphaFoldDB" id="A0A097IJB6"/>
<organism evidence="2 3">
    <name type="scientific">Corynebacterium doosanense CAU 212 = DSM 45436</name>
    <dbReference type="NCBI Taxonomy" id="558173"/>
    <lineage>
        <taxon>Bacteria</taxon>
        <taxon>Bacillati</taxon>
        <taxon>Actinomycetota</taxon>
        <taxon>Actinomycetes</taxon>
        <taxon>Mycobacteriales</taxon>
        <taxon>Corynebacteriaceae</taxon>
        <taxon>Corynebacterium</taxon>
    </lineage>
</organism>
<protein>
    <recommendedName>
        <fullName evidence="1">DUF559 domain-containing protein</fullName>
    </recommendedName>
</protein>
<feature type="domain" description="DUF559" evidence="1">
    <location>
        <begin position="173"/>
        <end position="273"/>
    </location>
</feature>
<dbReference type="EMBL" id="CP006764">
    <property type="protein sequence ID" value="AIT62236.1"/>
    <property type="molecule type" value="Genomic_DNA"/>
</dbReference>
<gene>
    <name evidence="2" type="ORF">CDOO_04185</name>
</gene>
<evidence type="ECO:0000313" key="2">
    <source>
        <dbReference type="EMBL" id="AIT62236.1"/>
    </source>
</evidence>
<dbReference type="KEGG" id="cdo:CDOO_04185"/>
<evidence type="ECO:0000313" key="3">
    <source>
        <dbReference type="Proteomes" id="UP000029914"/>
    </source>
</evidence>
<sequence>MSGDVFTRAQLKAKKWTPREIQLAVAGGELFRPFRGVYTTSQPEGTTLLRAVLVAFPRAVFTGATAAQLYMGKKVTGPAEIVLPHEATAPKDSPLLRMRRSRGIVRTEIAGFPVTTYLQAAADAGLPLGRELLERKYQGKNGEADLERDLSERASISTALRLVLSEAAVGADSELERTLFRVLRGKGFEVRQNVIINGYRFDGLVNGRIVIEVDSYAYHHAEVAFGKNETAETFIRDRWKANIAQRLGYIVLRYTDDDIEYHLSVVVAQIEDTVRSCPSRKRRGVNQLLGSEQQMVWTWHFGITRFQDSR</sequence>
<dbReference type="InterPro" id="IPR007569">
    <property type="entry name" value="DUF559"/>
</dbReference>
<dbReference type="SUPFAM" id="SSF52980">
    <property type="entry name" value="Restriction endonuclease-like"/>
    <property type="match status" value="1"/>
</dbReference>
<evidence type="ECO:0000259" key="1">
    <source>
        <dbReference type="Pfam" id="PF04480"/>
    </source>
</evidence>
<dbReference type="Pfam" id="PF04480">
    <property type="entry name" value="DUF559"/>
    <property type="match status" value="1"/>
</dbReference>
<dbReference type="HOGENOM" id="CLU_059335_0_0_11"/>
<keyword evidence="3" id="KW-1185">Reference proteome</keyword>
<proteinExistence type="predicted"/>
<dbReference type="InterPro" id="IPR011335">
    <property type="entry name" value="Restrct_endonuc-II-like"/>
</dbReference>
<dbReference type="RefSeq" id="WP_018021957.1">
    <property type="nucleotide sequence ID" value="NZ_AQUX01000004.1"/>
</dbReference>
<name>A0A097IJB6_9CORY</name>
<dbReference type="Gene3D" id="3.40.960.10">
    <property type="entry name" value="VSR Endonuclease"/>
    <property type="match status" value="1"/>
</dbReference>
<accession>A0A097IJB6</accession>
<reference evidence="2 3" key="1">
    <citation type="submission" date="2013-09" db="EMBL/GenBank/DDBJ databases">
        <title>Complete genome sequence of Corynebacterium doosanense CAU 212(T) (=DSM 45436(T)), isolated from activated sludge.</title>
        <authorList>
            <person name="Schaffert L."/>
            <person name="Albersmeier A."/>
            <person name="Kalinowski J."/>
            <person name="Ruckert C."/>
        </authorList>
    </citation>
    <scope>NUCLEOTIDE SEQUENCE [LARGE SCALE GENOMIC DNA]</scope>
    <source>
        <strain evidence="2 3">CAU 212</strain>
    </source>
</reference>